<sequence length="361" mass="40622">MKNFSIKNQSETIEIDLFGEVGSSWFENPNSLDGIKDILNENKDKKITANISTLGGDYLQASAMHDVIKMHKGGSEARLIGAIASAGTIVAMGFDEVKMSENALFLVHNAWTIIKGNAKDMRETAESLDVADNGMINIYKAKTGKKKSEIMSLMEEEKWISAKEAKTFGFVDKVFKPDKVAASIDKDFINNFVSDKIKLPKIENNTNNIEMENEKKSTLLEKVKTFFGYKTDEELESHFDKEELNSKLDSFLDKQEVDLTELKATVQLEERTKAEKEFNEKEKPYKTKYEALSGIITDSELSEKETVEEAFEDISSQLNKAKADGLNFRSKTDPDLHGDQKDEFGKEAVNSLSASQKNKFK</sequence>
<dbReference type="GO" id="GO:0004252">
    <property type="term" value="F:serine-type endopeptidase activity"/>
    <property type="evidence" value="ECO:0007669"/>
    <property type="project" value="TreeGrafter"/>
</dbReference>
<dbReference type="PANTHER" id="PTHR10381">
    <property type="entry name" value="ATP-DEPENDENT CLP PROTEASE PROTEOLYTIC SUBUNIT"/>
    <property type="match status" value="1"/>
</dbReference>
<dbReference type="InterPro" id="IPR029045">
    <property type="entry name" value="ClpP/crotonase-like_dom_sf"/>
</dbReference>
<feature type="region of interest" description="Disordered" evidence="2">
    <location>
        <begin position="323"/>
        <end position="361"/>
    </location>
</feature>
<dbReference type="Pfam" id="PF00574">
    <property type="entry name" value="CLP_protease"/>
    <property type="match status" value="1"/>
</dbReference>
<keyword evidence="1" id="KW-0378">Hydrolase</keyword>
<reference evidence="3" key="2">
    <citation type="submission" date="2015-03" db="EMBL/GenBank/DDBJ databases">
        <authorList>
            <person name="Chow C.-E.T."/>
            <person name="Winget D.M."/>
            <person name="White R.A.III."/>
            <person name="Hallam S.J."/>
            <person name="Suttle C.A."/>
        </authorList>
    </citation>
    <scope>NUCLEOTIDE SEQUENCE</scope>
    <source>
        <strain evidence="3">H4084948</strain>
    </source>
</reference>
<keyword evidence="3" id="KW-0645">Protease</keyword>
<accession>A0A0F7L4R2</accession>
<feature type="compositionally biased region" description="Basic and acidic residues" evidence="2">
    <location>
        <begin position="330"/>
        <end position="346"/>
    </location>
</feature>
<organism evidence="3">
    <name type="scientific">uncultured marine virus</name>
    <dbReference type="NCBI Taxonomy" id="186617"/>
    <lineage>
        <taxon>Viruses</taxon>
        <taxon>environmental samples</taxon>
    </lineage>
</organism>
<dbReference type="CDD" id="cd07016">
    <property type="entry name" value="S14_ClpP_1"/>
    <property type="match status" value="1"/>
</dbReference>
<evidence type="ECO:0000256" key="1">
    <source>
        <dbReference type="ARBA" id="ARBA00022801"/>
    </source>
</evidence>
<dbReference type="GO" id="GO:0004176">
    <property type="term" value="F:ATP-dependent peptidase activity"/>
    <property type="evidence" value="ECO:0007669"/>
    <property type="project" value="TreeGrafter"/>
</dbReference>
<dbReference type="GO" id="GO:0006515">
    <property type="term" value="P:protein quality control for misfolded or incompletely synthesized proteins"/>
    <property type="evidence" value="ECO:0007669"/>
    <property type="project" value="TreeGrafter"/>
</dbReference>
<proteinExistence type="predicted"/>
<dbReference type="PANTHER" id="PTHR10381:SF70">
    <property type="entry name" value="ATP-DEPENDENT CLP PROTEASE PROTEOLYTIC SUBUNIT"/>
    <property type="match status" value="1"/>
</dbReference>
<protein>
    <submittedName>
        <fullName evidence="3">Phage related protease</fullName>
    </submittedName>
</protein>
<dbReference type="InterPro" id="IPR023562">
    <property type="entry name" value="ClpP/TepA"/>
</dbReference>
<dbReference type="GO" id="GO:0051117">
    <property type="term" value="F:ATPase binding"/>
    <property type="evidence" value="ECO:0007669"/>
    <property type="project" value="TreeGrafter"/>
</dbReference>
<name>A0A0F7L4R2_9VIRU</name>
<dbReference type="NCBIfam" id="NF045542">
    <property type="entry name" value="Clp_rel_HeadMat"/>
    <property type="match status" value="1"/>
</dbReference>
<dbReference type="Gene3D" id="3.90.226.10">
    <property type="entry name" value="2-enoyl-CoA Hydratase, Chain A, domain 1"/>
    <property type="match status" value="1"/>
</dbReference>
<evidence type="ECO:0000313" key="3">
    <source>
        <dbReference type="EMBL" id="AKH47524.1"/>
    </source>
</evidence>
<evidence type="ECO:0000256" key="2">
    <source>
        <dbReference type="SAM" id="MobiDB-lite"/>
    </source>
</evidence>
<dbReference type="SUPFAM" id="SSF52096">
    <property type="entry name" value="ClpP/crotonase"/>
    <property type="match status" value="1"/>
</dbReference>
<reference evidence="3" key="1">
    <citation type="journal article" date="2015" name="Front. Microbiol.">
        <title>Combining genomic sequencing methods to explore viral diversity and reveal potential virus-host interactions.</title>
        <authorList>
            <person name="Chow C.E."/>
            <person name="Winget D.M."/>
            <person name="White R.A.III."/>
            <person name="Hallam S.J."/>
            <person name="Suttle C.A."/>
        </authorList>
    </citation>
    <scope>NUCLEOTIDE SEQUENCE</scope>
    <source>
        <strain evidence="3">H4084948</strain>
    </source>
</reference>
<dbReference type="EMBL" id="KR029595">
    <property type="protein sequence ID" value="AKH47524.1"/>
    <property type="molecule type" value="Genomic_DNA"/>
</dbReference>
<dbReference type="GO" id="GO:0009368">
    <property type="term" value="C:endopeptidase Clp complex"/>
    <property type="evidence" value="ECO:0007669"/>
    <property type="project" value="TreeGrafter"/>
</dbReference>
<feature type="compositionally biased region" description="Polar residues" evidence="2">
    <location>
        <begin position="350"/>
        <end position="361"/>
    </location>
</feature>